<dbReference type="RefSeq" id="WP_103525832.1">
    <property type="nucleotide sequence ID" value="NZ_JAIZDC010000010.1"/>
</dbReference>
<evidence type="ECO:0000259" key="5">
    <source>
        <dbReference type="PROSITE" id="PS01124"/>
    </source>
</evidence>
<dbReference type="EMBL" id="RFAR01000074">
    <property type="protein sequence ID" value="RMC93801.1"/>
    <property type="molecule type" value="Genomic_DNA"/>
</dbReference>
<dbReference type="GO" id="GO:0000976">
    <property type="term" value="F:transcription cis-regulatory region binding"/>
    <property type="evidence" value="ECO:0007669"/>
    <property type="project" value="TreeGrafter"/>
</dbReference>
<dbReference type="PROSITE" id="PS01124">
    <property type="entry name" value="HTH_ARAC_FAMILY_2"/>
    <property type="match status" value="1"/>
</dbReference>
<evidence type="ECO:0000256" key="2">
    <source>
        <dbReference type="ARBA" id="ARBA00023125"/>
    </source>
</evidence>
<dbReference type="GO" id="GO:0003700">
    <property type="term" value="F:DNA-binding transcription factor activity"/>
    <property type="evidence" value="ECO:0007669"/>
    <property type="project" value="InterPro"/>
</dbReference>
<sequence length="358" mass="39970">MANRKETRLAQSSSNDSAILPGGDNPSGRPVSLHAIVATVNVLAEQGIAAADLLAGSGIPPERLQEPARLINHHQEMTVFDNARRLSCDEALGLRLGRAMHTSNYGILGYTMLVSPTLRVALETAIRFPLLLASYFTLRLEERGKEAWLLADDYRYRADLFSFNAEMCLTSMWTIACDCMGVRWSPKAVHMRFPLPAHAGLYPAIFGHAGHFDMADNALVFPAKWLDRPQPLADAVSFHMALEQCQRQQEQWASSHGSALVARVLRLIQSDPVRFARLDELTATLHMSERTLRRKLAALGTSFQALLDQARHQQALHLLHDTRLSISMIAERLGFAESASFRHAFARWTGKRPSDLRR</sequence>
<evidence type="ECO:0000256" key="1">
    <source>
        <dbReference type="ARBA" id="ARBA00023015"/>
    </source>
</evidence>
<evidence type="ECO:0000313" key="7">
    <source>
        <dbReference type="Proteomes" id="UP000274139"/>
    </source>
</evidence>
<dbReference type="PANTHER" id="PTHR47894">
    <property type="entry name" value="HTH-TYPE TRANSCRIPTIONAL REGULATOR GADX"/>
    <property type="match status" value="1"/>
</dbReference>
<evidence type="ECO:0000313" key="6">
    <source>
        <dbReference type="EMBL" id="RMC93801.1"/>
    </source>
</evidence>
<evidence type="ECO:0000256" key="4">
    <source>
        <dbReference type="SAM" id="MobiDB-lite"/>
    </source>
</evidence>
<dbReference type="GO" id="GO:0005829">
    <property type="term" value="C:cytosol"/>
    <property type="evidence" value="ECO:0007669"/>
    <property type="project" value="TreeGrafter"/>
</dbReference>
<gene>
    <name evidence="6" type="ORF">EAY64_16480</name>
</gene>
<dbReference type="InterPro" id="IPR009057">
    <property type="entry name" value="Homeodomain-like_sf"/>
</dbReference>
<reference evidence="6 7" key="1">
    <citation type="submission" date="2018-10" db="EMBL/GenBank/DDBJ databases">
        <title>Draft genome sequence of Aquitalea MWU14-2217 isolated from a wild cranberry bog in Provincetown, Massachusetts.</title>
        <authorList>
            <person name="Ebadzadsahrai G."/>
            <person name="Soby S."/>
        </authorList>
    </citation>
    <scope>NUCLEOTIDE SEQUENCE [LARGE SCALE GENOMIC DNA]</scope>
    <source>
        <strain evidence="6 7">MWU14-2217</strain>
    </source>
</reference>
<dbReference type="PANTHER" id="PTHR47894:SF1">
    <property type="entry name" value="HTH-TYPE TRANSCRIPTIONAL REGULATOR VQSM"/>
    <property type="match status" value="1"/>
</dbReference>
<dbReference type="Proteomes" id="UP000274139">
    <property type="component" value="Unassembled WGS sequence"/>
</dbReference>
<protein>
    <submittedName>
        <fullName evidence="6">AraC family transcriptional regulator</fullName>
    </submittedName>
</protein>
<organism evidence="6 7">
    <name type="scientific">Aquitalea palustris</name>
    <dbReference type="NCBI Taxonomy" id="2480983"/>
    <lineage>
        <taxon>Bacteria</taxon>
        <taxon>Pseudomonadati</taxon>
        <taxon>Pseudomonadota</taxon>
        <taxon>Betaproteobacteria</taxon>
        <taxon>Neisseriales</taxon>
        <taxon>Chromobacteriaceae</taxon>
        <taxon>Aquitalea</taxon>
    </lineage>
</organism>
<keyword evidence="3" id="KW-0804">Transcription</keyword>
<feature type="region of interest" description="Disordered" evidence="4">
    <location>
        <begin position="1"/>
        <end position="25"/>
    </location>
</feature>
<keyword evidence="2" id="KW-0238">DNA-binding</keyword>
<keyword evidence="7" id="KW-1185">Reference proteome</keyword>
<dbReference type="OrthoDB" id="6506763at2"/>
<dbReference type="InterPro" id="IPR032687">
    <property type="entry name" value="AraC-type_N"/>
</dbReference>
<dbReference type="Gene3D" id="1.10.10.60">
    <property type="entry name" value="Homeodomain-like"/>
    <property type="match status" value="1"/>
</dbReference>
<feature type="domain" description="HTH araC/xylS-type" evidence="5">
    <location>
        <begin position="262"/>
        <end position="358"/>
    </location>
</feature>
<dbReference type="SMART" id="SM00342">
    <property type="entry name" value="HTH_ARAC"/>
    <property type="match status" value="1"/>
</dbReference>
<dbReference type="InterPro" id="IPR018060">
    <property type="entry name" value="HTH_AraC"/>
</dbReference>
<accession>A0A454JET5</accession>
<proteinExistence type="predicted"/>
<dbReference type="Pfam" id="PF12833">
    <property type="entry name" value="HTH_18"/>
    <property type="match status" value="1"/>
</dbReference>
<name>A0A454JET5_9NEIS</name>
<evidence type="ECO:0000256" key="3">
    <source>
        <dbReference type="ARBA" id="ARBA00023163"/>
    </source>
</evidence>
<comment type="caution">
    <text evidence="6">The sequence shown here is derived from an EMBL/GenBank/DDBJ whole genome shotgun (WGS) entry which is preliminary data.</text>
</comment>
<dbReference type="AlphaFoldDB" id="A0A454JET5"/>
<dbReference type="SUPFAM" id="SSF46689">
    <property type="entry name" value="Homeodomain-like"/>
    <property type="match status" value="1"/>
</dbReference>
<dbReference type="Pfam" id="PF12625">
    <property type="entry name" value="Arabinose_bd"/>
    <property type="match status" value="1"/>
</dbReference>
<keyword evidence="1" id="KW-0805">Transcription regulation</keyword>